<evidence type="ECO:0000256" key="1">
    <source>
        <dbReference type="ARBA" id="ARBA00004613"/>
    </source>
</evidence>
<feature type="region of interest" description="Disordered" evidence="10">
    <location>
        <begin position="147"/>
        <end position="167"/>
    </location>
</feature>
<dbReference type="PIRSF" id="PIRSF001795">
    <property type="entry name" value="TRH"/>
    <property type="match status" value="1"/>
</dbReference>
<evidence type="ECO:0000313" key="11">
    <source>
        <dbReference type="Ensembl" id="ENSCCRP00000083177.1"/>
    </source>
</evidence>
<feature type="region of interest" description="Disordered" evidence="10">
    <location>
        <begin position="191"/>
        <end position="214"/>
    </location>
</feature>
<keyword evidence="5 9" id="KW-0372">Hormone</keyword>
<reference evidence="11" key="1">
    <citation type="submission" date="2025-08" db="UniProtKB">
        <authorList>
            <consortium name="Ensembl"/>
        </authorList>
    </citation>
    <scope>IDENTIFICATION</scope>
</reference>
<evidence type="ECO:0000256" key="4">
    <source>
        <dbReference type="ARBA" id="ARBA00022685"/>
    </source>
</evidence>
<keyword evidence="8" id="KW-0027">Amidation</keyword>
<name>A0A8C1EZE0_CYPCA</name>
<dbReference type="GO" id="GO:0001692">
    <property type="term" value="P:histamine metabolic process"/>
    <property type="evidence" value="ECO:0007669"/>
    <property type="project" value="TreeGrafter"/>
</dbReference>
<dbReference type="GO" id="GO:0032024">
    <property type="term" value="P:positive regulation of insulin secretion"/>
    <property type="evidence" value="ECO:0007669"/>
    <property type="project" value="TreeGrafter"/>
</dbReference>
<evidence type="ECO:0000256" key="8">
    <source>
        <dbReference type="ARBA" id="ARBA00022815"/>
    </source>
</evidence>
<proteinExistence type="inferred from homology"/>
<keyword evidence="3 9" id="KW-0964">Secreted</keyword>
<accession>A0A8C1EZE0</accession>
<feature type="compositionally biased region" description="Basic and acidic residues" evidence="10">
    <location>
        <begin position="94"/>
        <end position="106"/>
    </location>
</feature>
<evidence type="ECO:0000256" key="6">
    <source>
        <dbReference type="ARBA" id="ARBA00022729"/>
    </source>
</evidence>
<comment type="function">
    <text evidence="9">Functions as a regulator of the biosynthesis of TSH in the anterior pituitary gland and as a neurotransmitter/ neuromodulator in the central and peripheral nervous systems.</text>
</comment>
<comment type="subcellular location">
    <subcellularLocation>
        <location evidence="1">Secreted</location>
    </subcellularLocation>
</comment>
<dbReference type="InterPro" id="IPR008857">
    <property type="entry name" value="TRH"/>
</dbReference>
<reference evidence="11" key="2">
    <citation type="submission" date="2025-09" db="UniProtKB">
        <authorList>
            <consortium name="Ensembl"/>
        </authorList>
    </citation>
    <scope>IDENTIFICATION</scope>
</reference>
<evidence type="ECO:0000313" key="12">
    <source>
        <dbReference type="Proteomes" id="UP001108240"/>
    </source>
</evidence>
<keyword evidence="6 9" id="KW-0732">Signal</keyword>
<dbReference type="GO" id="GO:0030141">
    <property type="term" value="C:secretory granule"/>
    <property type="evidence" value="ECO:0007669"/>
    <property type="project" value="TreeGrafter"/>
</dbReference>
<feature type="region of interest" description="Disordered" evidence="10">
    <location>
        <begin position="94"/>
        <end position="115"/>
    </location>
</feature>
<sequence length="214" mass="24281">MCRVMMVCVCTCITAVVLMCVCVCEQDRAVMRAACVILLASLTLSVSPGGQAQALPGEGDPSLDELLQLLRSMLTQMEDENHANGEQMEWLEKRQHPGKREEDGGRLRRQHPGKRLSLEQVMLEEPSELSKRQHPGKRYLMLLHKRQHPGRRELQEASLAKRQHPGKRLCEDWSETGCDPASVLLELLDRSGAEEKRQHPGKRLELEDDLTEQE</sequence>
<evidence type="ECO:0000256" key="5">
    <source>
        <dbReference type="ARBA" id="ARBA00022702"/>
    </source>
</evidence>
<dbReference type="PANTHER" id="PTHR17530">
    <property type="entry name" value="PRO-THYROTROPIN-RELEASING HORMONE"/>
    <property type="match status" value="1"/>
</dbReference>
<feature type="compositionally biased region" description="Basic and acidic residues" evidence="10">
    <location>
        <begin position="191"/>
        <end position="205"/>
    </location>
</feature>
<dbReference type="PANTHER" id="PTHR17530:SF2">
    <property type="entry name" value="PRO-THYROTROPIN-RELEASING HORMONE"/>
    <property type="match status" value="1"/>
</dbReference>
<dbReference type="OMA" id="QESFTCN"/>
<evidence type="ECO:0000256" key="10">
    <source>
        <dbReference type="SAM" id="MobiDB-lite"/>
    </source>
</evidence>
<dbReference type="GO" id="GO:0042755">
    <property type="term" value="P:eating behavior"/>
    <property type="evidence" value="ECO:0007669"/>
    <property type="project" value="TreeGrafter"/>
</dbReference>
<dbReference type="GO" id="GO:0014050">
    <property type="term" value="P:negative regulation of glutamate secretion"/>
    <property type="evidence" value="ECO:0007669"/>
    <property type="project" value="TreeGrafter"/>
</dbReference>
<dbReference type="GO" id="GO:0009755">
    <property type="term" value="P:hormone-mediated signaling pathway"/>
    <property type="evidence" value="ECO:0007669"/>
    <property type="project" value="UniProtKB-UniRule"/>
</dbReference>
<dbReference type="GO" id="GO:0014054">
    <property type="term" value="P:positive regulation of gamma-aminobutyric acid secretion"/>
    <property type="evidence" value="ECO:0007669"/>
    <property type="project" value="TreeGrafter"/>
</dbReference>
<keyword evidence="4" id="KW-0165">Cleavage on pair of basic residues</keyword>
<feature type="chain" id="PRO_5039968447" description="Pro-thyrotropin-releasing hormone" evidence="9">
    <location>
        <begin position="21"/>
        <end position="214"/>
    </location>
</feature>
<dbReference type="Ensembl" id="ENSCCRT00000090292.2">
    <property type="protein sequence ID" value="ENSCCRP00000083177.1"/>
    <property type="gene ID" value="ENSCCRG00000045246.2"/>
</dbReference>
<dbReference type="Pfam" id="PF05438">
    <property type="entry name" value="TRH"/>
    <property type="match status" value="2"/>
</dbReference>
<comment type="similarity">
    <text evidence="2 9">Belongs to the TRH family.</text>
</comment>
<evidence type="ECO:0000256" key="7">
    <source>
        <dbReference type="ARBA" id="ARBA00022737"/>
    </source>
</evidence>
<keyword evidence="7" id="KW-0677">Repeat</keyword>
<dbReference type="GO" id="GO:0005576">
    <property type="term" value="C:extracellular region"/>
    <property type="evidence" value="ECO:0007669"/>
    <property type="project" value="UniProtKB-SubCell"/>
</dbReference>
<evidence type="ECO:0000256" key="3">
    <source>
        <dbReference type="ARBA" id="ARBA00022525"/>
    </source>
</evidence>
<dbReference type="Proteomes" id="UP001108240">
    <property type="component" value="Unplaced"/>
</dbReference>
<dbReference type="GeneTree" id="ENSGT00390000016951"/>
<dbReference type="GO" id="GO:0008437">
    <property type="term" value="F:thyrotropin-releasing hormone activity"/>
    <property type="evidence" value="ECO:0007669"/>
    <property type="project" value="InterPro"/>
</dbReference>
<keyword evidence="12" id="KW-1185">Reference proteome</keyword>
<protein>
    <recommendedName>
        <fullName evidence="9">Pro-thyrotropin-releasing hormone</fullName>
    </recommendedName>
</protein>
<dbReference type="AlphaFoldDB" id="A0A8C1EZE0"/>
<evidence type="ECO:0000256" key="9">
    <source>
        <dbReference type="PIRNR" id="PIRNR001795"/>
    </source>
</evidence>
<evidence type="ECO:0000256" key="2">
    <source>
        <dbReference type="ARBA" id="ARBA00010437"/>
    </source>
</evidence>
<organism evidence="11 12">
    <name type="scientific">Cyprinus carpio carpio</name>
    <dbReference type="NCBI Taxonomy" id="630221"/>
    <lineage>
        <taxon>Eukaryota</taxon>
        <taxon>Metazoa</taxon>
        <taxon>Chordata</taxon>
        <taxon>Craniata</taxon>
        <taxon>Vertebrata</taxon>
        <taxon>Euteleostomi</taxon>
        <taxon>Actinopterygii</taxon>
        <taxon>Neopterygii</taxon>
        <taxon>Teleostei</taxon>
        <taxon>Ostariophysi</taxon>
        <taxon>Cypriniformes</taxon>
        <taxon>Cyprinidae</taxon>
        <taxon>Cyprininae</taxon>
        <taxon>Cyprinus</taxon>
    </lineage>
</organism>
<feature type="signal peptide" evidence="9">
    <location>
        <begin position="1"/>
        <end position="20"/>
    </location>
</feature>